<keyword evidence="9" id="KW-0492">Microsome</keyword>
<keyword evidence="13" id="KW-0472">Membrane</keyword>
<protein>
    <recommendedName>
        <fullName evidence="18">Cytochrome P450</fullName>
    </recommendedName>
</protein>
<keyword evidence="11 14" id="KW-0408">Iron</keyword>
<dbReference type="PRINTS" id="PR00465">
    <property type="entry name" value="EP450IV"/>
</dbReference>
<evidence type="ECO:0000256" key="10">
    <source>
        <dbReference type="ARBA" id="ARBA00023002"/>
    </source>
</evidence>
<dbReference type="SUPFAM" id="SSF48264">
    <property type="entry name" value="Cytochrome P450"/>
    <property type="match status" value="1"/>
</dbReference>
<dbReference type="OMA" id="WRCRTEI"/>
<evidence type="ECO:0000256" key="13">
    <source>
        <dbReference type="ARBA" id="ARBA00023136"/>
    </source>
</evidence>
<evidence type="ECO:0000256" key="3">
    <source>
        <dbReference type="ARBA" id="ARBA00004174"/>
    </source>
</evidence>
<evidence type="ECO:0000256" key="1">
    <source>
        <dbReference type="ARBA" id="ARBA00001971"/>
    </source>
</evidence>
<dbReference type="Gene3D" id="1.10.630.10">
    <property type="entry name" value="Cytochrome P450"/>
    <property type="match status" value="1"/>
</dbReference>
<dbReference type="GO" id="GO:0005789">
    <property type="term" value="C:endoplasmic reticulum membrane"/>
    <property type="evidence" value="ECO:0007669"/>
    <property type="project" value="UniProtKB-SubCell"/>
</dbReference>
<dbReference type="Pfam" id="PF00067">
    <property type="entry name" value="p450"/>
    <property type="match status" value="1"/>
</dbReference>
<evidence type="ECO:0000313" key="16">
    <source>
        <dbReference type="EnsemblMetazoa" id="MESCA001277-PA"/>
    </source>
</evidence>
<dbReference type="EnsemblMetazoa" id="MESCA001277-RA">
    <property type="protein sequence ID" value="MESCA001277-PA"/>
    <property type="gene ID" value="MESCA001277"/>
</dbReference>
<evidence type="ECO:0008006" key="18">
    <source>
        <dbReference type="Google" id="ProtNLM"/>
    </source>
</evidence>
<comment type="similarity">
    <text evidence="5 15">Belongs to the cytochrome P450 family.</text>
</comment>
<reference evidence="16" key="2">
    <citation type="submission" date="2015-06" db="UniProtKB">
        <authorList>
            <consortium name="EnsemblMetazoa"/>
        </authorList>
    </citation>
    <scope>IDENTIFICATION</scope>
</reference>
<dbReference type="InterPro" id="IPR002403">
    <property type="entry name" value="Cyt_P450_E_grp-IV"/>
</dbReference>
<keyword evidence="17" id="KW-1185">Reference proteome</keyword>
<dbReference type="GO" id="GO:0020037">
    <property type="term" value="F:heme binding"/>
    <property type="evidence" value="ECO:0007669"/>
    <property type="project" value="InterPro"/>
</dbReference>
<sequence>MVEEDGFLDSDTLQNLTYLDNIVSETLRIFTPVGSGLWKYCTKPFELKGSNGKVINLKPKDLVILPTYSFHNDGEIYNEPEKFNPDRFSEENGGIKKFKDAGLFAPFGSGPRICIGMKLVYAICKAAVVELVRNFEIDVHEKTRKDNVCCPKSFMMKLDGGVHLKLKSI</sequence>
<evidence type="ECO:0000256" key="4">
    <source>
        <dbReference type="ARBA" id="ARBA00004406"/>
    </source>
</evidence>
<dbReference type="STRING" id="36166.T1GD95"/>
<organism evidence="16 17">
    <name type="scientific">Megaselia scalaris</name>
    <name type="common">Humpbacked fly</name>
    <name type="synonym">Phora scalaris</name>
    <dbReference type="NCBI Taxonomy" id="36166"/>
    <lineage>
        <taxon>Eukaryota</taxon>
        <taxon>Metazoa</taxon>
        <taxon>Ecdysozoa</taxon>
        <taxon>Arthropoda</taxon>
        <taxon>Hexapoda</taxon>
        <taxon>Insecta</taxon>
        <taxon>Pterygota</taxon>
        <taxon>Neoptera</taxon>
        <taxon>Endopterygota</taxon>
        <taxon>Diptera</taxon>
        <taxon>Brachycera</taxon>
        <taxon>Muscomorpha</taxon>
        <taxon>Platypezoidea</taxon>
        <taxon>Phoridae</taxon>
        <taxon>Megaseliini</taxon>
        <taxon>Megaselia</taxon>
    </lineage>
</organism>
<evidence type="ECO:0000256" key="5">
    <source>
        <dbReference type="ARBA" id="ARBA00010617"/>
    </source>
</evidence>
<evidence type="ECO:0000313" key="17">
    <source>
        <dbReference type="Proteomes" id="UP000015102"/>
    </source>
</evidence>
<reference evidence="17" key="1">
    <citation type="submission" date="2013-02" db="EMBL/GenBank/DDBJ databases">
        <authorList>
            <person name="Hughes D."/>
        </authorList>
    </citation>
    <scope>NUCLEOTIDE SEQUENCE</scope>
    <source>
        <strain>Durham</strain>
        <strain evidence="17">NC isolate 2 -- Noor lab</strain>
    </source>
</reference>
<dbReference type="GO" id="GO:0005506">
    <property type="term" value="F:iron ion binding"/>
    <property type="evidence" value="ECO:0007669"/>
    <property type="project" value="InterPro"/>
</dbReference>
<evidence type="ECO:0000256" key="15">
    <source>
        <dbReference type="RuleBase" id="RU000461"/>
    </source>
</evidence>
<dbReference type="GO" id="GO:0004497">
    <property type="term" value="F:monooxygenase activity"/>
    <property type="evidence" value="ECO:0007669"/>
    <property type="project" value="UniProtKB-KW"/>
</dbReference>
<dbReference type="InterPro" id="IPR050476">
    <property type="entry name" value="Insect_CytP450_Detox"/>
</dbReference>
<dbReference type="Proteomes" id="UP000015102">
    <property type="component" value="Unassembled WGS sequence"/>
</dbReference>
<dbReference type="InterPro" id="IPR017972">
    <property type="entry name" value="Cyt_P450_CS"/>
</dbReference>
<evidence type="ECO:0000256" key="8">
    <source>
        <dbReference type="ARBA" id="ARBA00022824"/>
    </source>
</evidence>
<dbReference type="InterPro" id="IPR036396">
    <property type="entry name" value="Cyt_P450_sf"/>
</dbReference>
<proteinExistence type="inferred from homology"/>
<dbReference type="InterPro" id="IPR001128">
    <property type="entry name" value="Cyt_P450"/>
</dbReference>
<dbReference type="HOGENOM" id="CLU_001570_5_7_1"/>
<accession>T1GD95</accession>
<keyword evidence="10 15" id="KW-0560">Oxidoreductase</keyword>
<dbReference type="EMBL" id="CAQQ02173106">
    <property type="status" value="NOT_ANNOTATED_CDS"/>
    <property type="molecule type" value="Genomic_DNA"/>
</dbReference>
<dbReference type="PANTHER" id="PTHR24292">
    <property type="entry name" value="CYTOCHROME P450"/>
    <property type="match status" value="1"/>
</dbReference>
<comment type="function">
    <text evidence="2">May be involved in the metabolism of insect hormones and in the breakdown of synthetic insecticides.</text>
</comment>
<dbReference type="PROSITE" id="PS00086">
    <property type="entry name" value="CYTOCHROME_P450"/>
    <property type="match status" value="1"/>
</dbReference>
<keyword evidence="8" id="KW-0256">Endoplasmic reticulum</keyword>
<dbReference type="PANTHER" id="PTHR24292:SF84">
    <property type="entry name" value="CYTOCHROME P450 28A5-RELATED"/>
    <property type="match status" value="1"/>
</dbReference>
<evidence type="ECO:0000256" key="14">
    <source>
        <dbReference type="PIRSR" id="PIRSR602403-1"/>
    </source>
</evidence>
<evidence type="ECO:0000256" key="12">
    <source>
        <dbReference type="ARBA" id="ARBA00023033"/>
    </source>
</evidence>
<comment type="cofactor">
    <cofactor evidence="1 14">
        <name>heme</name>
        <dbReference type="ChEBI" id="CHEBI:30413"/>
    </cofactor>
</comment>
<keyword evidence="6 14" id="KW-0349">Heme</keyword>
<evidence type="ECO:0000256" key="2">
    <source>
        <dbReference type="ARBA" id="ARBA00003690"/>
    </source>
</evidence>
<dbReference type="GO" id="GO:0016705">
    <property type="term" value="F:oxidoreductase activity, acting on paired donors, with incorporation or reduction of molecular oxygen"/>
    <property type="evidence" value="ECO:0007669"/>
    <property type="project" value="InterPro"/>
</dbReference>
<evidence type="ECO:0000256" key="7">
    <source>
        <dbReference type="ARBA" id="ARBA00022723"/>
    </source>
</evidence>
<keyword evidence="12 15" id="KW-0503">Monooxygenase</keyword>
<dbReference type="AlphaFoldDB" id="T1GD95"/>
<evidence type="ECO:0000256" key="11">
    <source>
        <dbReference type="ARBA" id="ARBA00023004"/>
    </source>
</evidence>
<keyword evidence="7 14" id="KW-0479">Metal-binding</keyword>
<name>T1GD95_MEGSC</name>
<feature type="binding site" description="axial binding residue" evidence="14">
    <location>
        <position position="114"/>
    </location>
    <ligand>
        <name>heme</name>
        <dbReference type="ChEBI" id="CHEBI:30413"/>
    </ligand>
    <ligandPart>
        <name>Fe</name>
        <dbReference type="ChEBI" id="CHEBI:18248"/>
    </ligandPart>
</feature>
<evidence type="ECO:0000256" key="9">
    <source>
        <dbReference type="ARBA" id="ARBA00022848"/>
    </source>
</evidence>
<comment type="subcellular location">
    <subcellularLocation>
        <location evidence="4">Endoplasmic reticulum membrane</location>
        <topology evidence="4">Peripheral membrane protein</topology>
    </subcellularLocation>
    <subcellularLocation>
        <location evidence="3">Microsome membrane</location>
        <topology evidence="3">Peripheral membrane protein</topology>
    </subcellularLocation>
</comment>
<evidence type="ECO:0000256" key="6">
    <source>
        <dbReference type="ARBA" id="ARBA00022617"/>
    </source>
</evidence>